<name>A0A3Q3IVR5_MONAL</name>
<organism evidence="1 2">
    <name type="scientific">Monopterus albus</name>
    <name type="common">Swamp eel</name>
    <dbReference type="NCBI Taxonomy" id="43700"/>
    <lineage>
        <taxon>Eukaryota</taxon>
        <taxon>Metazoa</taxon>
        <taxon>Chordata</taxon>
        <taxon>Craniata</taxon>
        <taxon>Vertebrata</taxon>
        <taxon>Euteleostomi</taxon>
        <taxon>Actinopterygii</taxon>
        <taxon>Neopterygii</taxon>
        <taxon>Teleostei</taxon>
        <taxon>Neoteleostei</taxon>
        <taxon>Acanthomorphata</taxon>
        <taxon>Anabantaria</taxon>
        <taxon>Synbranchiformes</taxon>
        <taxon>Synbranchidae</taxon>
        <taxon>Monopterus</taxon>
    </lineage>
</organism>
<dbReference type="AlphaFoldDB" id="A0A3Q3IVR5"/>
<reference evidence="1" key="2">
    <citation type="submission" date="2025-09" db="UniProtKB">
        <authorList>
            <consortium name="Ensembl"/>
        </authorList>
    </citation>
    <scope>IDENTIFICATION</scope>
</reference>
<protein>
    <submittedName>
        <fullName evidence="1">Uncharacterized protein</fullName>
    </submittedName>
</protein>
<evidence type="ECO:0000313" key="2">
    <source>
        <dbReference type="Proteomes" id="UP000261600"/>
    </source>
</evidence>
<accession>A0A3Q3IVR5</accession>
<keyword evidence="2" id="KW-1185">Reference proteome</keyword>
<dbReference type="Proteomes" id="UP000261600">
    <property type="component" value="Unplaced"/>
</dbReference>
<proteinExistence type="predicted"/>
<sequence length="44" mass="4815">MKYIIRIGGVTNGGKTPLTNKLVQTLPSSSVLTVFMPTKCHRLL</sequence>
<reference evidence="1" key="1">
    <citation type="submission" date="2025-08" db="UniProtKB">
        <authorList>
            <consortium name="Ensembl"/>
        </authorList>
    </citation>
    <scope>IDENTIFICATION</scope>
</reference>
<dbReference type="Ensembl" id="ENSMALT00000009693.1">
    <property type="protein sequence ID" value="ENSMALP00000009494.1"/>
    <property type="gene ID" value="ENSMALG00000006751.1"/>
</dbReference>
<evidence type="ECO:0000313" key="1">
    <source>
        <dbReference type="Ensembl" id="ENSMALP00000009494.1"/>
    </source>
</evidence>